<dbReference type="InterPro" id="IPR004117">
    <property type="entry name" value="7tm6_olfct_rcpt"/>
</dbReference>
<comment type="caution">
    <text evidence="10">Lacks conserved residue(s) required for the propagation of feature annotation.</text>
</comment>
<keyword evidence="8 10" id="KW-0675">Receptor</keyword>
<evidence type="ECO:0000256" key="9">
    <source>
        <dbReference type="ARBA" id="ARBA00023224"/>
    </source>
</evidence>
<evidence type="ECO:0000256" key="10">
    <source>
        <dbReference type="RuleBase" id="RU351113"/>
    </source>
</evidence>
<evidence type="ECO:0000256" key="4">
    <source>
        <dbReference type="ARBA" id="ARBA00022692"/>
    </source>
</evidence>
<evidence type="ECO:0000313" key="11">
    <source>
        <dbReference type="EMBL" id="WKF54475.1"/>
    </source>
</evidence>
<feature type="transmembrane region" description="Helical" evidence="10">
    <location>
        <begin position="133"/>
        <end position="158"/>
    </location>
</feature>
<evidence type="ECO:0000256" key="5">
    <source>
        <dbReference type="ARBA" id="ARBA00022725"/>
    </source>
</evidence>
<evidence type="ECO:0000256" key="3">
    <source>
        <dbReference type="ARBA" id="ARBA00022606"/>
    </source>
</evidence>
<accession>A0AA49G975</accession>
<keyword evidence="3 10" id="KW-0716">Sensory transduction</keyword>
<keyword evidence="5 10" id="KW-0552">Olfaction</keyword>
<feature type="transmembrane region" description="Helical" evidence="10">
    <location>
        <begin position="264"/>
        <end position="288"/>
    </location>
</feature>
<evidence type="ECO:0000256" key="1">
    <source>
        <dbReference type="ARBA" id="ARBA00004651"/>
    </source>
</evidence>
<dbReference type="Pfam" id="PF02949">
    <property type="entry name" value="7tm_6"/>
    <property type="match status" value="1"/>
</dbReference>
<organism evidence="11">
    <name type="scientific">Heliconius charithonia charithonia</name>
    <dbReference type="NCBI Taxonomy" id="3062107"/>
    <lineage>
        <taxon>Eukaryota</taxon>
        <taxon>Metazoa</taxon>
        <taxon>Ecdysozoa</taxon>
        <taxon>Arthropoda</taxon>
        <taxon>Hexapoda</taxon>
        <taxon>Insecta</taxon>
        <taxon>Pterygota</taxon>
        <taxon>Neoptera</taxon>
        <taxon>Endopterygota</taxon>
        <taxon>Lepidoptera</taxon>
        <taxon>Glossata</taxon>
        <taxon>Ditrysia</taxon>
        <taxon>Papilionoidea</taxon>
        <taxon>Nymphalidae</taxon>
        <taxon>Heliconiinae</taxon>
        <taxon>Heliconiini</taxon>
        <taxon>Heliconius</taxon>
    </lineage>
</organism>
<reference evidence="11" key="2">
    <citation type="submission" date="2023-03" db="EMBL/GenBank/DDBJ databases">
        <authorList>
            <person name="Briscoe A.D."/>
        </authorList>
    </citation>
    <scope>NUCLEOTIDE SEQUENCE</scope>
</reference>
<dbReference type="EMBL" id="OQ629394">
    <property type="protein sequence ID" value="WKF54475.1"/>
    <property type="molecule type" value="mRNA"/>
</dbReference>
<comment type="subcellular location">
    <subcellularLocation>
        <location evidence="1 10">Cell membrane</location>
        <topology evidence="1 10">Multi-pass membrane protein</topology>
    </subcellularLocation>
</comment>
<keyword evidence="9 10" id="KW-0807">Transducer</keyword>
<dbReference type="GO" id="GO:0007165">
    <property type="term" value="P:signal transduction"/>
    <property type="evidence" value="ECO:0007669"/>
    <property type="project" value="UniProtKB-KW"/>
</dbReference>
<name>A0AA49G975_HELCH</name>
<reference evidence="11" key="1">
    <citation type="journal article" date="2023" name="Proc. Natl. Acad. Sci. U.S.A.">
        <title>Sex-linked gene traffic underlies the acquisition of sexually dimorphic UV color vision in Heliconius butterflies.</title>
        <authorList>
            <person name="Chakraborty M."/>
            <person name="Lara A.G."/>
            <person name="Dang A."/>
            <person name="McCulloch K.J."/>
            <person name="Rainbow D."/>
            <person name="Carter D."/>
            <person name="Ngo L.T."/>
            <person name="Solares E."/>
            <person name="Said I."/>
            <person name="Corbett-Detig R.B."/>
            <person name="Gilbert L.E."/>
            <person name="Emerson J.J."/>
            <person name="Briscoe A.D."/>
        </authorList>
    </citation>
    <scope>NUCLEOTIDE SEQUENCE</scope>
</reference>
<feature type="transmembrane region" description="Helical" evidence="10">
    <location>
        <begin position="68"/>
        <end position="89"/>
    </location>
</feature>
<evidence type="ECO:0000256" key="2">
    <source>
        <dbReference type="ARBA" id="ARBA00022475"/>
    </source>
</evidence>
<protein>
    <recommendedName>
        <fullName evidence="10">Odorant receptor</fullName>
    </recommendedName>
</protein>
<evidence type="ECO:0000256" key="8">
    <source>
        <dbReference type="ARBA" id="ARBA00023170"/>
    </source>
</evidence>
<proteinExistence type="evidence at transcript level"/>
<dbReference type="PANTHER" id="PTHR21137">
    <property type="entry name" value="ODORANT RECEPTOR"/>
    <property type="match status" value="1"/>
</dbReference>
<dbReference type="GO" id="GO:0005549">
    <property type="term" value="F:odorant binding"/>
    <property type="evidence" value="ECO:0007669"/>
    <property type="project" value="InterPro"/>
</dbReference>
<dbReference type="GO" id="GO:0005886">
    <property type="term" value="C:plasma membrane"/>
    <property type="evidence" value="ECO:0007669"/>
    <property type="project" value="UniProtKB-SubCell"/>
</dbReference>
<keyword evidence="7 10" id="KW-0472">Membrane</keyword>
<feature type="transmembrane region" description="Helical" evidence="10">
    <location>
        <begin position="37"/>
        <end position="56"/>
    </location>
</feature>
<keyword evidence="6 10" id="KW-1133">Transmembrane helix</keyword>
<feature type="transmembrane region" description="Helical" evidence="10">
    <location>
        <begin position="300"/>
        <end position="319"/>
    </location>
</feature>
<dbReference type="AlphaFoldDB" id="A0AA49G975"/>
<dbReference type="GO" id="GO:0004984">
    <property type="term" value="F:olfactory receptor activity"/>
    <property type="evidence" value="ECO:0007669"/>
    <property type="project" value="InterPro"/>
</dbReference>
<evidence type="ECO:0000256" key="6">
    <source>
        <dbReference type="ARBA" id="ARBA00022989"/>
    </source>
</evidence>
<feature type="transmembrane region" description="Helical" evidence="10">
    <location>
        <begin position="183"/>
        <end position="206"/>
    </location>
</feature>
<dbReference type="PANTHER" id="PTHR21137:SF35">
    <property type="entry name" value="ODORANT RECEPTOR 19A-RELATED"/>
    <property type="match status" value="1"/>
</dbReference>
<comment type="similarity">
    <text evidence="10">Belongs to the insect chemoreceptor superfamily. Heteromeric odorant receptor channel (TC 1.A.69) family.</text>
</comment>
<keyword evidence="2" id="KW-1003">Cell membrane</keyword>
<keyword evidence="4 10" id="KW-0812">Transmembrane</keyword>
<gene>
    <name evidence="11" type="primary">OR30a</name>
</gene>
<evidence type="ECO:0000256" key="7">
    <source>
        <dbReference type="ARBA" id="ARBA00023136"/>
    </source>
</evidence>
<sequence>MHKFRKFEDVFKISTVALHFNGSHPQAARNRFRMFRIVYEHIITLLCFISLLYSIILYDVNNKEYTEVIKNGVMAIVCVTVTFKFTILLSNRDDIQSLIDTMNRDYELSEDLSEEEQHIVAEHADMGVDVCKIWLAASIVTGLLFPVKAFVLMAYKYINGEWELVPMFDLNWPFINGIKKNPIIFTCIFAQCLSFDFFSASMYLGFDPLGPIFLVHACGQLDLLSNRLMKLFSEGTAVDAKQNLKLIHLKLLEIYRFVKKIQDIFVVLYEFNMKTTTFLIPFSTFQFVESLRKKDISLEFASFAISAVFHFYMPCFYGNKLMDMSEKLRQSIYACGWEMQRDIEIRKTYILFMLTRTTAPLGIKSIFYSICLDTFGEMASQAYGIYNLMNAAWG</sequence>